<evidence type="ECO:0000256" key="2">
    <source>
        <dbReference type="SAM" id="Phobius"/>
    </source>
</evidence>
<organism evidence="4 5">
    <name type="scientific">Wickerhamomyces mucosus</name>
    <dbReference type="NCBI Taxonomy" id="1378264"/>
    <lineage>
        <taxon>Eukaryota</taxon>
        <taxon>Fungi</taxon>
        <taxon>Dikarya</taxon>
        <taxon>Ascomycota</taxon>
        <taxon>Saccharomycotina</taxon>
        <taxon>Saccharomycetes</taxon>
        <taxon>Phaffomycetales</taxon>
        <taxon>Wickerhamomycetaceae</taxon>
        <taxon>Wickerhamomyces</taxon>
    </lineage>
</organism>
<keyword evidence="5" id="KW-1185">Reference proteome</keyword>
<dbReference type="PANTHER" id="PTHR31605:SF2">
    <property type="entry name" value="GLYCEROL-3-PHOSPHATE O-ACYLTRANSFERASE 2"/>
    <property type="match status" value="1"/>
</dbReference>
<feature type="transmembrane region" description="Helical" evidence="2">
    <location>
        <begin position="474"/>
        <end position="495"/>
    </location>
</feature>
<feature type="transmembrane region" description="Helical" evidence="2">
    <location>
        <begin position="36"/>
        <end position="53"/>
    </location>
</feature>
<dbReference type="GO" id="GO:0016287">
    <property type="term" value="F:glycerone-phosphate O-acyltransferase activity"/>
    <property type="evidence" value="ECO:0007669"/>
    <property type="project" value="TreeGrafter"/>
</dbReference>
<feature type="compositionally biased region" description="Basic and acidic residues" evidence="1">
    <location>
        <begin position="624"/>
        <end position="636"/>
    </location>
</feature>
<reference evidence="4" key="2">
    <citation type="submission" date="2021-01" db="EMBL/GenBank/DDBJ databases">
        <authorList>
            <person name="Schikora-Tamarit M.A."/>
        </authorList>
    </citation>
    <scope>NUCLEOTIDE SEQUENCE</scope>
    <source>
        <strain evidence="4">CBS6341</strain>
    </source>
</reference>
<comment type="caution">
    <text evidence="4">The sequence shown here is derived from an EMBL/GenBank/DDBJ whole genome shotgun (WGS) entry which is preliminary data.</text>
</comment>
<dbReference type="InterPro" id="IPR052744">
    <property type="entry name" value="GPAT/DAPAT"/>
</dbReference>
<dbReference type="InterPro" id="IPR002123">
    <property type="entry name" value="Plipid/glycerol_acylTrfase"/>
</dbReference>
<name>A0A9P8TH09_9ASCO</name>
<dbReference type="AlphaFoldDB" id="A0A9P8TH09"/>
<dbReference type="Proteomes" id="UP000769528">
    <property type="component" value="Unassembled WGS sequence"/>
</dbReference>
<keyword evidence="2" id="KW-1133">Transmembrane helix</keyword>
<dbReference type="EMBL" id="JAEUBF010000443">
    <property type="protein sequence ID" value="KAH3678484.1"/>
    <property type="molecule type" value="Genomic_DNA"/>
</dbReference>
<evidence type="ECO:0000313" key="4">
    <source>
        <dbReference type="EMBL" id="KAH3678484.1"/>
    </source>
</evidence>
<evidence type="ECO:0000259" key="3">
    <source>
        <dbReference type="SMART" id="SM00563"/>
    </source>
</evidence>
<dbReference type="OrthoDB" id="2427554at2759"/>
<accession>A0A9P8TH09</accession>
<feature type="region of interest" description="Disordered" evidence="1">
    <location>
        <begin position="613"/>
        <end position="639"/>
    </location>
</feature>
<reference evidence="4" key="1">
    <citation type="journal article" date="2021" name="Open Biol.">
        <title>Shared evolutionary footprints suggest mitochondrial oxidative damage underlies multiple complex I losses in fungi.</title>
        <authorList>
            <person name="Schikora-Tamarit M.A."/>
            <person name="Marcet-Houben M."/>
            <person name="Nosek J."/>
            <person name="Gabaldon T."/>
        </authorList>
    </citation>
    <scope>NUCLEOTIDE SEQUENCE</scope>
    <source>
        <strain evidence="4">CBS6341</strain>
    </source>
</reference>
<dbReference type="SUPFAM" id="SSF69593">
    <property type="entry name" value="Glycerol-3-phosphate (1)-acyltransferase"/>
    <property type="match status" value="1"/>
</dbReference>
<proteinExistence type="predicted"/>
<keyword evidence="2" id="KW-0812">Transmembrane</keyword>
<evidence type="ECO:0000313" key="5">
    <source>
        <dbReference type="Proteomes" id="UP000769528"/>
    </source>
</evidence>
<dbReference type="GO" id="GO:0008654">
    <property type="term" value="P:phospholipid biosynthetic process"/>
    <property type="evidence" value="ECO:0007669"/>
    <property type="project" value="TreeGrafter"/>
</dbReference>
<gene>
    <name evidence="4" type="ORF">WICMUC_001501</name>
</gene>
<feature type="transmembrane region" description="Helical" evidence="2">
    <location>
        <begin position="423"/>
        <end position="443"/>
    </location>
</feature>
<sequence length="716" mass="79885">MGEAKKEEEAKISPSAHIPKVVEEASSPFFDILKGFFFDFVIFFSNIVIYIFFREVTVRGAYNLPRSGPAIVVVAPHANQFVDGAIIMSRLRRITNRNSPPIIAESSYKQKFIGTLAKLASAIPVPRAQDNLKYVDGEIYTKEGQEDLRYIYGKRTKFTEFTPKGLLGLPESAGNSDIAEIVSDTELVLRKPFKSPKALQLLKSGSRFKYAAKISNDETFQHVFNALHKGGLISIFPEGGSHDRPDLLPIKAGFAIMALGAVAADPSCNLQIIPTGLHYFHRNKFRSRSVVEFGPPIKITAAHGELYKQNPREAVGKLLDEITVALKSVVLTAPDYETLMVIQAARRLYAKKVPLSLAVDMNRKLVTGYTHYKDDPKIVHLKGAVMDYTKSLTQLGLKDHQVELAVRNRWESLLVLIPKFFQLIFYATLSLPGSVLFAPIFWVTNYYSKEKQKAALAGSVVKIRAIDVVATWKIIIATLFAPTFYILYSIIGTFLTKKYNISNAGSLNSIVLFISIYLALVLTTYAAFRTGETGMDIFKSLPPLINSVFGNRKELYQLKKTREKLSLEITEVINSLGPQVFPDFDKFDTKRKEIAKKDAKILKELEVESISEFVSSENNNGNRGRNEYPESNEGRSRSLSAASSISNALSRVNSEGNISDIPILGDGGYSYKNSSDYLSDNLNYEKFPEFENSSGIDEFNAASLKLRKAMSEKLDE</sequence>
<dbReference type="GO" id="GO:0004366">
    <property type="term" value="F:glycerol-3-phosphate O-acyltransferase activity"/>
    <property type="evidence" value="ECO:0007669"/>
    <property type="project" value="TreeGrafter"/>
</dbReference>
<evidence type="ECO:0000256" key="1">
    <source>
        <dbReference type="SAM" id="MobiDB-lite"/>
    </source>
</evidence>
<feature type="transmembrane region" description="Helical" evidence="2">
    <location>
        <begin position="507"/>
        <end position="528"/>
    </location>
</feature>
<keyword evidence="2" id="KW-0472">Membrane</keyword>
<dbReference type="SMART" id="SM00563">
    <property type="entry name" value="PlsC"/>
    <property type="match status" value="1"/>
</dbReference>
<feature type="compositionally biased region" description="Low complexity" evidence="1">
    <location>
        <begin position="613"/>
        <end position="623"/>
    </location>
</feature>
<dbReference type="PANTHER" id="PTHR31605">
    <property type="entry name" value="GLYCEROL-3-PHOSPHATE O-ACYLTRANSFERASE 1"/>
    <property type="match status" value="1"/>
</dbReference>
<protein>
    <recommendedName>
        <fullName evidence="3">Phospholipid/glycerol acyltransferase domain-containing protein</fullName>
    </recommendedName>
</protein>
<feature type="domain" description="Phospholipid/glycerol acyltransferase" evidence="3">
    <location>
        <begin position="71"/>
        <end position="280"/>
    </location>
</feature>